<keyword evidence="2" id="KW-0560">Oxidoreductase</keyword>
<dbReference type="Gene3D" id="3.40.50.720">
    <property type="entry name" value="NAD(P)-binding Rossmann-like Domain"/>
    <property type="match status" value="1"/>
</dbReference>
<dbReference type="InterPro" id="IPR020843">
    <property type="entry name" value="ER"/>
</dbReference>
<dbReference type="GO" id="GO:0035925">
    <property type="term" value="F:mRNA 3'-UTR AU-rich region binding"/>
    <property type="evidence" value="ECO:0007669"/>
    <property type="project" value="TreeGrafter"/>
</dbReference>
<dbReference type="STRING" id="98765.A0A2R6S3H4"/>
<dbReference type="GO" id="GO:0070402">
    <property type="term" value="F:NADPH binding"/>
    <property type="evidence" value="ECO:0007669"/>
    <property type="project" value="TreeGrafter"/>
</dbReference>
<dbReference type="InterPro" id="IPR047618">
    <property type="entry name" value="QOR-like"/>
</dbReference>
<keyword evidence="5" id="KW-1185">Reference proteome</keyword>
<dbReference type="Gene3D" id="3.90.180.10">
    <property type="entry name" value="Medium-chain alcohol dehydrogenases, catalytic domain"/>
    <property type="match status" value="1"/>
</dbReference>
<dbReference type="SUPFAM" id="SSF51735">
    <property type="entry name" value="NAD(P)-binding Rossmann-fold domains"/>
    <property type="match status" value="1"/>
</dbReference>
<evidence type="ECO:0000313" key="4">
    <source>
        <dbReference type="EMBL" id="PSS36822.1"/>
    </source>
</evidence>
<gene>
    <name evidence="4" type="ORF">PHLCEN_2v1366</name>
</gene>
<dbReference type="InterPro" id="IPR036291">
    <property type="entry name" value="NAD(P)-bd_dom_sf"/>
</dbReference>
<reference evidence="4 5" key="1">
    <citation type="submission" date="2018-02" db="EMBL/GenBank/DDBJ databases">
        <title>Genome sequence of the basidiomycete white-rot fungus Phlebia centrifuga.</title>
        <authorList>
            <person name="Granchi Z."/>
            <person name="Peng M."/>
            <person name="de Vries R.P."/>
            <person name="Hilden K."/>
            <person name="Makela M.R."/>
            <person name="Grigoriev I."/>
            <person name="Riley R."/>
        </authorList>
    </citation>
    <scope>NUCLEOTIDE SEQUENCE [LARGE SCALE GENOMIC DNA]</scope>
    <source>
        <strain evidence="4 5">FBCC195</strain>
    </source>
</reference>
<organism evidence="4 5">
    <name type="scientific">Hermanssonia centrifuga</name>
    <dbReference type="NCBI Taxonomy" id="98765"/>
    <lineage>
        <taxon>Eukaryota</taxon>
        <taxon>Fungi</taxon>
        <taxon>Dikarya</taxon>
        <taxon>Basidiomycota</taxon>
        <taxon>Agaricomycotina</taxon>
        <taxon>Agaricomycetes</taxon>
        <taxon>Polyporales</taxon>
        <taxon>Meruliaceae</taxon>
        <taxon>Hermanssonia</taxon>
    </lineage>
</organism>
<dbReference type="PANTHER" id="PTHR48106">
    <property type="entry name" value="QUINONE OXIDOREDUCTASE PIG3-RELATED"/>
    <property type="match status" value="1"/>
</dbReference>
<keyword evidence="1" id="KW-0521">NADP</keyword>
<dbReference type="CDD" id="cd05286">
    <property type="entry name" value="QOR2"/>
    <property type="match status" value="1"/>
</dbReference>
<evidence type="ECO:0000259" key="3">
    <source>
        <dbReference type="SMART" id="SM00829"/>
    </source>
</evidence>
<dbReference type="PANTHER" id="PTHR48106:SF13">
    <property type="entry name" value="QUINONE OXIDOREDUCTASE-RELATED"/>
    <property type="match status" value="1"/>
</dbReference>
<sequence length="362" mass="39147">MSFPSTIQAVTIPKTGGLEVIEKTSLPFPQQKPDEVIVKIVYGGVNTIDTYFRKGLYPVKSFPQVVGVEASGIIVALPTDEIILNDKWYQLRKYKIGGKVAVNGLGAFAEYVSYPWKSVFPMPDELSLEVAAGTLSHALTVVTTMTESYDVKKDDIIFIHTVAGGLGLLFTAYAKSRGATVIGTTSTPEKAELAKSYGADHVILYTQEDTVKRTLEITNGEGVHAVFDGVGKDTFLADFDILRRKGTLVAIGNASGPPGPISPLKLSAKNLKLLRPRQALISTSLIARVPNRLFSMGNYITTPEEAHHYSQEVSNALKSGLFKIRICSVYPFTAEGVQEAQREITTPGGKLAGKILIKIADA</sequence>
<dbReference type="InterPro" id="IPR013149">
    <property type="entry name" value="ADH-like_C"/>
</dbReference>
<dbReference type="OrthoDB" id="48317at2759"/>
<dbReference type="Pfam" id="PF08240">
    <property type="entry name" value="ADH_N"/>
    <property type="match status" value="1"/>
</dbReference>
<dbReference type="Proteomes" id="UP000186601">
    <property type="component" value="Unassembled WGS sequence"/>
</dbReference>
<proteinExistence type="predicted"/>
<dbReference type="SMART" id="SM00829">
    <property type="entry name" value="PKS_ER"/>
    <property type="match status" value="1"/>
</dbReference>
<comment type="caution">
    <text evidence="4">The sequence shown here is derived from an EMBL/GenBank/DDBJ whole genome shotgun (WGS) entry which is preliminary data.</text>
</comment>
<evidence type="ECO:0000256" key="2">
    <source>
        <dbReference type="ARBA" id="ARBA00023002"/>
    </source>
</evidence>
<dbReference type="Pfam" id="PF00107">
    <property type="entry name" value="ADH_zinc_N"/>
    <property type="match status" value="1"/>
</dbReference>
<evidence type="ECO:0000256" key="1">
    <source>
        <dbReference type="ARBA" id="ARBA00022857"/>
    </source>
</evidence>
<dbReference type="AlphaFoldDB" id="A0A2R6S3H4"/>
<dbReference type="GO" id="GO:0003960">
    <property type="term" value="F:quinone reductase (NADPH) activity"/>
    <property type="evidence" value="ECO:0007669"/>
    <property type="project" value="InterPro"/>
</dbReference>
<dbReference type="InterPro" id="IPR011032">
    <property type="entry name" value="GroES-like_sf"/>
</dbReference>
<name>A0A2R6S3H4_9APHY</name>
<dbReference type="SUPFAM" id="SSF50129">
    <property type="entry name" value="GroES-like"/>
    <property type="match status" value="1"/>
</dbReference>
<feature type="domain" description="Enoyl reductase (ER)" evidence="3">
    <location>
        <begin position="16"/>
        <end position="357"/>
    </location>
</feature>
<dbReference type="GO" id="GO:0005829">
    <property type="term" value="C:cytosol"/>
    <property type="evidence" value="ECO:0007669"/>
    <property type="project" value="TreeGrafter"/>
</dbReference>
<evidence type="ECO:0000313" key="5">
    <source>
        <dbReference type="Proteomes" id="UP000186601"/>
    </source>
</evidence>
<accession>A0A2R6S3H4</accession>
<dbReference type="EMBL" id="MLYV02000107">
    <property type="protein sequence ID" value="PSS36822.1"/>
    <property type="molecule type" value="Genomic_DNA"/>
</dbReference>
<dbReference type="InterPro" id="IPR013154">
    <property type="entry name" value="ADH-like_N"/>
</dbReference>
<protein>
    <recommendedName>
        <fullName evidence="3">Enoyl reductase (ER) domain-containing protein</fullName>
    </recommendedName>
</protein>